<accession>A0A7D4CNT6</accession>
<dbReference type="SUPFAM" id="SSF53098">
    <property type="entry name" value="Ribonuclease H-like"/>
    <property type="match status" value="1"/>
</dbReference>
<dbReference type="PANTHER" id="PTHR47515:SF1">
    <property type="entry name" value="BLR2054 PROTEIN"/>
    <property type="match status" value="1"/>
</dbReference>
<protein>
    <submittedName>
        <fullName evidence="2">Transposase</fullName>
    </submittedName>
</protein>
<organism evidence="2 3">
    <name type="scientific">Erythrobacter mangrovi</name>
    <dbReference type="NCBI Taxonomy" id="2739433"/>
    <lineage>
        <taxon>Bacteria</taxon>
        <taxon>Pseudomonadati</taxon>
        <taxon>Pseudomonadota</taxon>
        <taxon>Alphaproteobacteria</taxon>
        <taxon>Sphingomonadales</taxon>
        <taxon>Erythrobacteraceae</taxon>
        <taxon>Erythrobacter/Porphyrobacter group</taxon>
        <taxon>Erythrobacter</taxon>
    </lineage>
</organism>
<reference evidence="2 3" key="1">
    <citation type="submission" date="2020-05" db="EMBL/GenBank/DDBJ databases">
        <title>Erythrobacter mangrovi sp. nov., isolated from rhizosphere soil of mangrove plant (Kandelia candel).</title>
        <authorList>
            <person name="Ye Y.H."/>
        </authorList>
    </citation>
    <scope>NUCLEOTIDE SEQUENCE [LARGE SCALE GENOMIC DNA]</scope>
    <source>
        <strain evidence="2 3">EB310</strain>
    </source>
</reference>
<proteinExistence type="predicted"/>
<sequence>MPYPGKPMRHGFVESLNGRLRDECLNEALFTSLGYVEFVLAAWRRDYNTVRTHSKRGWKAPAQFAGELAREHAP</sequence>
<dbReference type="InterPro" id="IPR001584">
    <property type="entry name" value="Integrase_cat-core"/>
</dbReference>
<evidence type="ECO:0000259" key="1">
    <source>
        <dbReference type="Pfam" id="PF13683"/>
    </source>
</evidence>
<dbReference type="GO" id="GO:0015074">
    <property type="term" value="P:DNA integration"/>
    <property type="evidence" value="ECO:0007669"/>
    <property type="project" value="InterPro"/>
</dbReference>
<dbReference type="PANTHER" id="PTHR47515">
    <property type="entry name" value="LOW CALCIUM RESPONSE LOCUS PROTEIN T"/>
    <property type="match status" value="1"/>
</dbReference>
<dbReference type="AlphaFoldDB" id="A0A7D4CNT6"/>
<dbReference type="Pfam" id="PF13683">
    <property type="entry name" value="rve_3"/>
    <property type="match status" value="1"/>
</dbReference>
<dbReference type="EMBL" id="CP053921">
    <property type="protein sequence ID" value="QKG72308.1"/>
    <property type="molecule type" value="Genomic_DNA"/>
</dbReference>
<keyword evidence="3" id="KW-1185">Reference proteome</keyword>
<gene>
    <name evidence="2" type="ORF">HQR01_13565</name>
</gene>
<dbReference type="InterPro" id="IPR012337">
    <property type="entry name" value="RNaseH-like_sf"/>
</dbReference>
<dbReference type="KEGG" id="emv:HQR01_13565"/>
<name>A0A7D4CNT6_9SPHN</name>
<feature type="domain" description="Integrase catalytic" evidence="1">
    <location>
        <begin position="4"/>
        <end position="61"/>
    </location>
</feature>
<dbReference type="Proteomes" id="UP000504693">
    <property type="component" value="Chromosome"/>
</dbReference>
<dbReference type="RefSeq" id="WP_173215444.1">
    <property type="nucleotide sequence ID" value="NZ_CP053921.1"/>
</dbReference>
<evidence type="ECO:0000313" key="2">
    <source>
        <dbReference type="EMBL" id="QKG72308.1"/>
    </source>
</evidence>
<evidence type="ECO:0000313" key="3">
    <source>
        <dbReference type="Proteomes" id="UP000504693"/>
    </source>
</evidence>